<dbReference type="Gene3D" id="3.40.50.2300">
    <property type="match status" value="1"/>
</dbReference>
<evidence type="ECO:0000256" key="6">
    <source>
        <dbReference type="ARBA" id="ARBA00039019"/>
    </source>
</evidence>
<dbReference type="SUPFAM" id="SSF52172">
    <property type="entry name" value="CheY-like"/>
    <property type="match status" value="1"/>
</dbReference>
<accession>A0A842HKQ3</accession>
<evidence type="ECO:0000256" key="1">
    <source>
        <dbReference type="ARBA" id="ARBA00004496"/>
    </source>
</evidence>
<evidence type="ECO:0000256" key="10">
    <source>
        <dbReference type="ARBA" id="ARBA00061116"/>
    </source>
</evidence>
<dbReference type="FunFam" id="3.40.50.180:FF:000001">
    <property type="entry name" value="Protein-glutamate methylesterase/protein-glutamine glutaminase"/>
    <property type="match status" value="1"/>
</dbReference>
<keyword evidence="18" id="KW-1185">Reference proteome</keyword>
<dbReference type="NCBIfam" id="NF001965">
    <property type="entry name" value="PRK00742.1"/>
    <property type="match status" value="1"/>
</dbReference>
<dbReference type="Proteomes" id="UP000545386">
    <property type="component" value="Unassembled WGS sequence"/>
</dbReference>
<gene>
    <name evidence="12" type="primary">cheB</name>
    <name evidence="17" type="ORF">GTU67_01175</name>
</gene>
<evidence type="ECO:0000256" key="9">
    <source>
        <dbReference type="ARBA" id="ARBA00051178"/>
    </source>
</evidence>
<dbReference type="NCBIfam" id="NF009206">
    <property type="entry name" value="PRK12555.1"/>
    <property type="match status" value="1"/>
</dbReference>
<feature type="domain" description="CheB-type methylesterase" evidence="16">
    <location>
        <begin position="154"/>
        <end position="347"/>
    </location>
</feature>
<evidence type="ECO:0000259" key="15">
    <source>
        <dbReference type="PROSITE" id="PS50110"/>
    </source>
</evidence>
<dbReference type="PANTHER" id="PTHR42872:SF6">
    <property type="entry name" value="PROTEIN-GLUTAMATE METHYLESTERASE_PROTEIN-GLUTAMINE GLUTAMINASE"/>
    <property type="match status" value="1"/>
</dbReference>
<evidence type="ECO:0000256" key="13">
    <source>
        <dbReference type="PROSITE-ProRule" id="PRU00050"/>
    </source>
</evidence>
<evidence type="ECO:0000256" key="8">
    <source>
        <dbReference type="ARBA" id="ARBA00048267"/>
    </source>
</evidence>
<name>A0A842HKQ3_9BURK</name>
<comment type="subcellular location">
    <subcellularLocation>
        <location evidence="1 12">Cytoplasm</location>
    </subcellularLocation>
</comment>
<dbReference type="Pfam" id="PF01339">
    <property type="entry name" value="CheB_methylest"/>
    <property type="match status" value="1"/>
</dbReference>
<evidence type="ECO:0000256" key="7">
    <source>
        <dbReference type="ARBA" id="ARBA00039140"/>
    </source>
</evidence>
<dbReference type="PROSITE" id="PS50122">
    <property type="entry name" value="CHEB"/>
    <property type="match status" value="1"/>
</dbReference>
<evidence type="ECO:0000313" key="17">
    <source>
        <dbReference type="EMBL" id="MBC2768524.1"/>
    </source>
</evidence>
<evidence type="ECO:0000256" key="3">
    <source>
        <dbReference type="ARBA" id="ARBA00022500"/>
    </source>
</evidence>
<dbReference type="GO" id="GO:0006935">
    <property type="term" value="P:chemotaxis"/>
    <property type="evidence" value="ECO:0007669"/>
    <property type="project" value="UniProtKB-UniRule"/>
</dbReference>
<protein>
    <recommendedName>
        <fullName evidence="11 12">Protein-glutamate methylesterase/protein-glutamine glutaminase</fullName>
        <ecNumber evidence="7 12">3.1.1.61</ecNumber>
        <ecNumber evidence="6 12">3.5.1.44</ecNumber>
    </recommendedName>
</protein>
<dbReference type="PANTHER" id="PTHR42872">
    <property type="entry name" value="PROTEIN-GLUTAMATE METHYLESTERASE/PROTEIN-GLUTAMINE GLUTAMINASE"/>
    <property type="match status" value="1"/>
</dbReference>
<keyword evidence="4 12" id="KW-0597">Phosphoprotein</keyword>
<feature type="domain" description="Response regulatory" evidence="15">
    <location>
        <begin position="5"/>
        <end position="122"/>
    </location>
</feature>
<dbReference type="EC" id="3.1.1.61" evidence="7 12"/>
<dbReference type="SUPFAM" id="SSF52738">
    <property type="entry name" value="Methylesterase CheB, C-terminal domain"/>
    <property type="match status" value="1"/>
</dbReference>
<dbReference type="SMART" id="SM00448">
    <property type="entry name" value="REC"/>
    <property type="match status" value="1"/>
</dbReference>
<proteinExistence type="inferred from homology"/>
<comment type="function">
    <text evidence="12">Involved in chemotaxis. Part of a chemotaxis signal transduction system that modulates chemotaxis in response to various stimuli. Catalyzes the demethylation of specific methylglutamate residues introduced into the chemoreceptors (methyl-accepting chemotaxis proteins or MCP) by CheR. Also mediates the irreversible deamidation of specific glutamine residues to glutamic acid.</text>
</comment>
<feature type="active site" evidence="12 13">
    <location>
        <position position="166"/>
    </location>
</feature>
<dbReference type="CDD" id="cd16432">
    <property type="entry name" value="CheB_Rec"/>
    <property type="match status" value="1"/>
</dbReference>
<evidence type="ECO:0000256" key="14">
    <source>
        <dbReference type="PROSITE-ProRule" id="PRU00169"/>
    </source>
</evidence>
<dbReference type="HAMAP" id="MF_00099">
    <property type="entry name" value="CheB_chemtxs"/>
    <property type="match status" value="1"/>
</dbReference>
<comment type="catalytic activity">
    <reaction evidence="9 12">
        <text>L-glutaminyl-[protein] + H2O = L-glutamyl-[protein] + NH4(+)</text>
        <dbReference type="Rhea" id="RHEA:16441"/>
        <dbReference type="Rhea" id="RHEA-COMP:10207"/>
        <dbReference type="Rhea" id="RHEA-COMP:10208"/>
        <dbReference type="ChEBI" id="CHEBI:15377"/>
        <dbReference type="ChEBI" id="CHEBI:28938"/>
        <dbReference type="ChEBI" id="CHEBI:29973"/>
        <dbReference type="ChEBI" id="CHEBI:30011"/>
        <dbReference type="EC" id="3.5.1.44"/>
    </reaction>
</comment>
<dbReference type="Pfam" id="PF00072">
    <property type="entry name" value="Response_reg"/>
    <property type="match status" value="1"/>
</dbReference>
<comment type="similarity">
    <text evidence="10 12">Belongs to the CheB family.</text>
</comment>
<keyword evidence="5 12" id="KW-0378">Hydrolase</keyword>
<evidence type="ECO:0000313" key="18">
    <source>
        <dbReference type="Proteomes" id="UP000545386"/>
    </source>
</evidence>
<feature type="active site" evidence="12 13">
    <location>
        <position position="289"/>
    </location>
</feature>
<dbReference type="EMBL" id="JACJUU010000001">
    <property type="protein sequence ID" value="MBC2768524.1"/>
    <property type="molecule type" value="Genomic_DNA"/>
</dbReference>
<dbReference type="GO" id="GO:0000156">
    <property type="term" value="F:phosphorelay response regulator activity"/>
    <property type="evidence" value="ECO:0007669"/>
    <property type="project" value="InterPro"/>
</dbReference>
<comment type="domain">
    <text evidence="12">Contains a C-terminal catalytic domain, and an N-terminal region which modulates catalytic activity.</text>
</comment>
<evidence type="ECO:0000256" key="12">
    <source>
        <dbReference type="HAMAP-Rule" id="MF_00099"/>
    </source>
</evidence>
<dbReference type="FunFam" id="3.40.50.2300:FF:000060">
    <property type="entry name" value="Protein-glutamate methylesterase/protein-glutamine glutaminase"/>
    <property type="match status" value="1"/>
</dbReference>
<dbReference type="GO" id="GO:0050568">
    <property type="term" value="F:protein-glutamine glutaminase activity"/>
    <property type="evidence" value="ECO:0007669"/>
    <property type="project" value="UniProtKB-UniRule"/>
</dbReference>
<dbReference type="InterPro" id="IPR035909">
    <property type="entry name" value="CheB_C"/>
</dbReference>
<keyword evidence="2 12" id="KW-0963">Cytoplasm</keyword>
<keyword evidence="3 12" id="KW-0145">Chemotaxis</keyword>
<feature type="active site" evidence="12 13">
    <location>
        <position position="192"/>
    </location>
</feature>
<dbReference type="GO" id="GO:0008984">
    <property type="term" value="F:protein-glutamate methylesterase activity"/>
    <property type="evidence" value="ECO:0007669"/>
    <property type="project" value="UniProtKB-UniRule"/>
</dbReference>
<evidence type="ECO:0000259" key="16">
    <source>
        <dbReference type="PROSITE" id="PS50122"/>
    </source>
</evidence>
<dbReference type="EC" id="3.5.1.44" evidence="6 12"/>
<dbReference type="AlphaFoldDB" id="A0A842HKQ3"/>
<dbReference type="InterPro" id="IPR011006">
    <property type="entry name" value="CheY-like_superfamily"/>
</dbReference>
<dbReference type="InterPro" id="IPR000673">
    <property type="entry name" value="Sig_transdc_resp-reg_Me-estase"/>
</dbReference>
<dbReference type="GO" id="GO:0005737">
    <property type="term" value="C:cytoplasm"/>
    <property type="evidence" value="ECO:0007669"/>
    <property type="project" value="UniProtKB-SubCell"/>
</dbReference>
<feature type="modified residue" description="4-aspartylphosphate" evidence="12 14">
    <location>
        <position position="56"/>
    </location>
</feature>
<evidence type="ECO:0000256" key="11">
    <source>
        <dbReference type="ARBA" id="ARBA00067927"/>
    </source>
</evidence>
<dbReference type="Gene3D" id="3.40.50.180">
    <property type="entry name" value="Methylesterase CheB, C-terminal domain"/>
    <property type="match status" value="1"/>
</dbReference>
<dbReference type="PIRSF" id="PIRSF000876">
    <property type="entry name" value="RR_chemtxs_CheB"/>
    <property type="match status" value="1"/>
</dbReference>
<reference evidence="17 18" key="1">
    <citation type="submission" date="2020-08" db="EMBL/GenBank/DDBJ databases">
        <title>Paraeoetvoesia sp. YC-7-48 draft genome sequence.</title>
        <authorList>
            <person name="Yao L."/>
        </authorList>
    </citation>
    <scope>NUCLEOTIDE SEQUENCE [LARGE SCALE GENOMIC DNA]</scope>
    <source>
        <strain evidence="18">YC-7-48</strain>
    </source>
</reference>
<evidence type="ECO:0000256" key="5">
    <source>
        <dbReference type="ARBA" id="ARBA00022801"/>
    </source>
</evidence>
<dbReference type="PROSITE" id="PS50110">
    <property type="entry name" value="RESPONSE_REGULATORY"/>
    <property type="match status" value="1"/>
</dbReference>
<evidence type="ECO:0000256" key="2">
    <source>
        <dbReference type="ARBA" id="ARBA00022490"/>
    </source>
</evidence>
<evidence type="ECO:0000256" key="4">
    <source>
        <dbReference type="ARBA" id="ARBA00022553"/>
    </source>
</evidence>
<comment type="catalytic activity">
    <reaction evidence="8 12">
        <text>[protein]-L-glutamate 5-O-methyl ester + H2O = L-glutamyl-[protein] + methanol + H(+)</text>
        <dbReference type="Rhea" id="RHEA:23236"/>
        <dbReference type="Rhea" id="RHEA-COMP:10208"/>
        <dbReference type="Rhea" id="RHEA-COMP:10311"/>
        <dbReference type="ChEBI" id="CHEBI:15377"/>
        <dbReference type="ChEBI" id="CHEBI:15378"/>
        <dbReference type="ChEBI" id="CHEBI:17790"/>
        <dbReference type="ChEBI" id="CHEBI:29973"/>
        <dbReference type="ChEBI" id="CHEBI:82795"/>
        <dbReference type="EC" id="3.1.1.61"/>
    </reaction>
</comment>
<sequence length="351" mass="37650">MKKIRVLCVDDSALVRGLMTEIINKQPDMEVVAVAPDPLVARELIKQHNPDVLTLDVEMPRMDGLDFLERLMRLRPMPVVMVSSLTERNSEVTLRALELGAVDFVTKPKLGLRDGLMEYSDLIADKIRAAASSRPRPRPAATPGAPAKRLNAVFSTTEKIIAIGASTGGTEAIRQVLVPLPANSPAIMITQHMPAGFTKSFVQRLDNLCAVRVHEAEDGQRVLPGHVYLAPGGVAHMKLARSGANYVVRLEETEPVNRHRPSVDVLFHSVAQVAGKNAVGALLTGMGKDGAQGLLAMKQAGAATFAQDEASCVVFGMPREALLIGAADEAVPLQQISEKLLSSAGAYGHRV</sequence>
<dbReference type="RefSeq" id="WP_185778364.1">
    <property type="nucleotide sequence ID" value="NZ_JACJUU010000001.1"/>
</dbReference>
<organism evidence="17 18">
    <name type="scientific">Pusillimonas minor</name>
    <dbReference type="NCBI Taxonomy" id="2697024"/>
    <lineage>
        <taxon>Bacteria</taxon>
        <taxon>Pseudomonadati</taxon>
        <taxon>Pseudomonadota</taxon>
        <taxon>Betaproteobacteria</taxon>
        <taxon>Burkholderiales</taxon>
        <taxon>Alcaligenaceae</taxon>
        <taxon>Pusillimonas</taxon>
    </lineage>
</organism>
<comment type="PTM">
    <text evidence="12">Phosphorylated by CheA. Phosphorylation of the N-terminal regulatory domain activates the methylesterase activity.</text>
</comment>
<dbReference type="CDD" id="cd17541">
    <property type="entry name" value="REC_CheB-like"/>
    <property type="match status" value="1"/>
</dbReference>
<comment type="caution">
    <text evidence="17">The sequence shown here is derived from an EMBL/GenBank/DDBJ whole genome shotgun (WGS) entry which is preliminary data.</text>
</comment>
<dbReference type="InterPro" id="IPR008248">
    <property type="entry name" value="CheB-like"/>
</dbReference>
<dbReference type="InterPro" id="IPR001789">
    <property type="entry name" value="Sig_transdc_resp-reg_receiver"/>
</dbReference>